<accession>A0ABY5W7U9</accession>
<dbReference type="RefSeq" id="WP_259863545.1">
    <property type="nucleotide sequence ID" value="NZ_BAAAST010000160.1"/>
</dbReference>
<keyword evidence="3" id="KW-1185">Reference proteome</keyword>
<evidence type="ECO:0000313" key="2">
    <source>
        <dbReference type="EMBL" id="UWP85430.1"/>
    </source>
</evidence>
<feature type="region of interest" description="Disordered" evidence="1">
    <location>
        <begin position="115"/>
        <end position="150"/>
    </location>
</feature>
<reference evidence="2" key="2">
    <citation type="submission" date="2022-09" db="EMBL/GenBank/DDBJ databases">
        <title>Biosynthetic gene clusters of Dactylosporangioum fulvum.</title>
        <authorList>
            <person name="Caradec T."/>
        </authorList>
    </citation>
    <scope>NUCLEOTIDE SEQUENCE</scope>
    <source>
        <strain evidence="2">NRRL B-16292</strain>
    </source>
</reference>
<evidence type="ECO:0000313" key="3">
    <source>
        <dbReference type="Proteomes" id="UP001059617"/>
    </source>
</evidence>
<dbReference type="Proteomes" id="UP001059617">
    <property type="component" value="Chromosome"/>
</dbReference>
<sequence>MAEFGATPWGRAWLKTIETSKVAVPNPLLPKARSIARNDGVTSFTIQAGQIHATVALRGVTHTVHIRLPPWDSQTRPRVARLAGNARAEHPGLAPGDLPDTLEADLRREGIGIDLRGDASEHTTAPHPDSISLSDTDAAGFYGTDPDPLT</sequence>
<name>A0ABY5W7U9_9ACTN</name>
<dbReference type="EMBL" id="CP073720">
    <property type="protein sequence ID" value="UWP85430.1"/>
    <property type="molecule type" value="Genomic_DNA"/>
</dbReference>
<reference evidence="2" key="1">
    <citation type="submission" date="2021-04" db="EMBL/GenBank/DDBJ databases">
        <authorList>
            <person name="Hartkoorn R.C."/>
            <person name="Beaudoing E."/>
            <person name="Hot D."/>
        </authorList>
    </citation>
    <scope>NUCLEOTIDE SEQUENCE</scope>
    <source>
        <strain evidence="2">NRRL B-16292</strain>
    </source>
</reference>
<protein>
    <submittedName>
        <fullName evidence="2">Uncharacterized protein</fullName>
    </submittedName>
</protein>
<evidence type="ECO:0000256" key="1">
    <source>
        <dbReference type="SAM" id="MobiDB-lite"/>
    </source>
</evidence>
<gene>
    <name evidence="2" type="ORF">Dfulv_14800</name>
</gene>
<organism evidence="2 3">
    <name type="scientific">Dactylosporangium fulvum</name>
    <dbReference type="NCBI Taxonomy" id="53359"/>
    <lineage>
        <taxon>Bacteria</taxon>
        <taxon>Bacillati</taxon>
        <taxon>Actinomycetota</taxon>
        <taxon>Actinomycetes</taxon>
        <taxon>Micromonosporales</taxon>
        <taxon>Micromonosporaceae</taxon>
        <taxon>Dactylosporangium</taxon>
    </lineage>
</organism>
<proteinExistence type="predicted"/>